<accession>A0A502FC35</accession>
<evidence type="ECO:0000313" key="2">
    <source>
        <dbReference type="Proteomes" id="UP000319486"/>
    </source>
</evidence>
<organism evidence="1 2">
    <name type="scientific">Rhodanobacter glycinis</name>
    <dbReference type="NCBI Taxonomy" id="582702"/>
    <lineage>
        <taxon>Bacteria</taxon>
        <taxon>Pseudomonadati</taxon>
        <taxon>Pseudomonadota</taxon>
        <taxon>Gammaproteobacteria</taxon>
        <taxon>Lysobacterales</taxon>
        <taxon>Rhodanobacteraceae</taxon>
        <taxon>Rhodanobacter</taxon>
    </lineage>
</organism>
<keyword evidence="2" id="KW-1185">Reference proteome</keyword>
<comment type="caution">
    <text evidence="1">The sequence shown here is derived from an EMBL/GenBank/DDBJ whole genome shotgun (WGS) entry which is preliminary data.</text>
</comment>
<dbReference type="AlphaFoldDB" id="A0A502FC35"/>
<dbReference type="Proteomes" id="UP000319486">
    <property type="component" value="Unassembled WGS sequence"/>
</dbReference>
<protein>
    <submittedName>
        <fullName evidence="1">Uncharacterized protein</fullName>
    </submittedName>
</protein>
<name>A0A502FC35_9GAMM</name>
<reference evidence="1 2" key="1">
    <citation type="journal article" date="2019" name="Environ. Microbiol.">
        <title>Species interactions and distinct microbial communities in high Arctic permafrost affected cryosols are associated with the CH4 and CO2 gas fluxes.</title>
        <authorList>
            <person name="Altshuler I."/>
            <person name="Hamel J."/>
            <person name="Turney S."/>
            <person name="Magnuson E."/>
            <person name="Levesque R."/>
            <person name="Greer C."/>
            <person name="Whyte L.G."/>
        </authorList>
    </citation>
    <scope>NUCLEOTIDE SEQUENCE [LARGE SCALE GENOMIC DNA]</scope>
    <source>
        <strain evidence="1 2">S13Y</strain>
    </source>
</reference>
<dbReference type="OrthoDB" id="5966436at2"/>
<proteinExistence type="predicted"/>
<dbReference type="EMBL" id="RCZO01000004">
    <property type="protein sequence ID" value="TPG09885.1"/>
    <property type="molecule type" value="Genomic_DNA"/>
</dbReference>
<sequence length="103" mass="11226">MPDMILQHVDSLLAERVKALARDRQWSINDVLLYALRNGLGMSAAQQFSETLCDPQALTQLGGHWEAAEQGVFQEALHALAQTHPTQLAPESIRFGESGAGAE</sequence>
<evidence type="ECO:0000313" key="1">
    <source>
        <dbReference type="EMBL" id="TPG09885.1"/>
    </source>
</evidence>
<gene>
    <name evidence="1" type="ORF">EAH88_08320</name>
</gene>